<accession>F8PZW3</accession>
<dbReference type="Proteomes" id="UP000008063">
    <property type="component" value="Unassembled WGS sequence"/>
</dbReference>
<dbReference type="OMA" id="RYWISHL"/>
<dbReference type="GO" id="GO:0005634">
    <property type="term" value="C:nucleus"/>
    <property type="evidence" value="ECO:0007669"/>
    <property type="project" value="TreeGrafter"/>
</dbReference>
<dbReference type="SUPFAM" id="SSF54001">
    <property type="entry name" value="Cysteine proteinases"/>
    <property type="match status" value="1"/>
</dbReference>
<evidence type="ECO:0000313" key="3">
    <source>
        <dbReference type="Proteomes" id="UP000008063"/>
    </source>
</evidence>
<feature type="non-terminal residue" evidence="2">
    <location>
        <position position="1"/>
    </location>
</feature>
<dbReference type="PANTHER" id="PTHR46896">
    <property type="entry name" value="SENTRIN-SPECIFIC PROTEASE"/>
    <property type="match status" value="1"/>
</dbReference>
<dbReference type="STRING" id="936435.F8PZW3"/>
<dbReference type="PANTHER" id="PTHR46896:SF3">
    <property type="entry name" value="FI06413P-RELATED"/>
    <property type="match status" value="1"/>
</dbReference>
<gene>
    <name evidence="2" type="ORF">SERLA73DRAFT_56480</name>
</gene>
<evidence type="ECO:0000256" key="1">
    <source>
        <dbReference type="ARBA" id="ARBA00022786"/>
    </source>
</evidence>
<protein>
    <submittedName>
        <fullName evidence="2">Uncharacterized protein</fullName>
    </submittedName>
</protein>
<sequence length="70" mass="8216">ILMYPPSGTGALNIMKTDLNRLQPGEFLNDTLIEFGLKLWLNELRIKDPEFADQIHVFSSFFYKKLNRKK</sequence>
<dbReference type="InParanoid" id="F8PZW3"/>
<evidence type="ECO:0000313" key="2">
    <source>
        <dbReference type="EMBL" id="EGN98435.1"/>
    </source>
</evidence>
<dbReference type="InterPro" id="IPR051947">
    <property type="entry name" value="Sentrin-specific_protease"/>
</dbReference>
<dbReference type="GO" id="GO:0005737">
    <property type="term" value="C:cytoplasm"/>
    <property type="evidence" value="ECO:0007669"/>
    <property type="project" value="TreeGrafter"/>
</dbReference>
<organism evidence="3">
    <name type="scientific">Serpula lacrymans var. lacrymans (strain S7.3)</name>
    <name type="common">Dry rot fungus</name>
    <dbReference type="NCBI Taxonomy" id="936435"/>
    <lineage>
        <taxon>Eukaryota</taxon>
        <taxon>Fungi</taxon>
        <taxon>Dikarya</taxon>
        <taxon>Basidiomycota</taxon>
        <taxon>Agaricomycotina</taxon>
        <taxon>Agaricomycetes</taxon>
        <taxon>Agaricomycetidae</taxon>
        <taxon>Boletales</taxon>
        <taxon>Coniophorineae</taxon>
        <taxon>Serpulaceae</taxon>
        <taxon>Serpula</taxon>
    </lineage>
</organism>
<dbReference type="InterPro" id="IPR038765">
    <property type="entry name" value="Papain-like_cys_pep_sf"/>
</dbReference>
<proteinExistence type="predicted"/>
<keyword evidence="3" id="KW-1185">Reference proteome</keyword>
<dbReference type="Gene3D" id="3.40.395.10">
    <property type="entry name" value="Adenoviral Proteinase, Chain A"/>
    <property type="match status" value="1"/>
</dbReference>
<dbReference type="AlphaFoldDB" id="F8PZW3"/>
<dbReference type="HOGENOM" id="CLU_188059_0_0_1"/>
<keyword evidence="1" id="KW-0833">Ubl conjugation pathway</keyword>
<dbReference type="GO" id="GO:0016926">
    <property type="term" value="P:protein desumoylation"/>
    <property type="evidence" value="ECO:0007669"/>
    <property type="project" value="TreeGrafter"/>
</dbReference>
<name>F8PZW3_SERL3</name>
<reference evidence="3" key="1">
    <citation type="journal article" date="2011" name="Science">
        <title>The plant cell wall-decomposing machinery underlies the functional diversity of forest fungi.</title>
        <authorList>
            <person name="Eastwood D.C."/>
            <person name="Floudas D."/>
            <person name="Binder M."/>
            <person name="Majcherczyk A."/>
            <person name="Schneider P."/>
            <person name="Aerts A."/>
            <person name="Asiegbu F.O."/>
            <person name="Baker S.E."/>
            <person name="Barry K."/>
            <person name="Bendiksby M."/>
            <person name="Blumentritt M."/>
            <person name="Coutinho P.M."/>
            <person name="Cullen D."/>
            <person name="de Vries R.P."/>
            <person name="Gathman A."/>
            <person name="Goodell B."/>
            <person name="Henrissat B."/>
            <person name="Ihrmark K."/>
            <person name="Kauserud H."/>
            <person name="Kohler A."/>
            <person name="LaButti K."/>
            <person name="Lapidus A."/>
            <person name="Lavin J.L."/>
            <person name="Lee Y.-H."/>
            <person name="Lindquist E."/>
            <person name="Lilly W."/>
            <person name="Lucas S."/>
            <person name="Morin E."/>
            <person name="Murat C."/>
            <person name="Oguiza J.A."/>
            <person name="Park J."/>
            <person name="Pisabarro A.G."/>
            <person name="Riley R."/>
            <person name="Rosling A."/>
            <person name="Salamov A."/>
            <person name="Schmidt O."/>
            <person name="Schmutz J."/>
            <person name="Skrede I."/>
            <person name="Stenlid J."/>
            <person name="Wiebenga A."/>
            <person name="Xie X."/>
            <person name="Kuees U."/>
            <person name="Hibbett D.S."/>
            <person name="Hoffmeister D."/>
            <person name="Hoegberg N."/>
            <person name="Martin F."/>
            <person name="Grigoriev I.V."/>
            <person name="Watkinson S.C."/>
        </authorList>
    </citation>
    <scope>NUCLEOTIDE SEQUENCE [LARGE SCALE GENOMIC DNA]</scope>
    <source>
        <strain evidence="3">strain S7.3</strain>
    </source>
</reference>
<dbReference type="EMBL" id="GL945481">
    <property type="protein sequence ID" value="EGN98435.1"/>
    <property type="molecule type" value="Genomic_DNA"/>
</dbReference>
<dbReference type="GO" id="GO:0070139">
    <property type="term" value="F:SUMO-specific endopeptidase activity"/>
    <property type="evidence" value="ECO:0007669"/>
    <property type="project" value="TreeGrafter"/>
</dbReference>
<dbReference type="OrthoDB" id="442460at2759"/>